<accession>A0A1Y0L9X4</accession>
<organism evidence="7 10">
    <name type="scientific">Tatumella citrea</name>
    <name type="common">Pantoea citrea</name>
    <dbReference type="NCBI Taxonomy" id="53336"/>
    <lineage>
        <taxon>Bacteria</taxon>
        <taxon>Pseudomonadati</taxon>
        <taxon>Pseudomonadota</taxon>
        <taxon>Gammaproteobacteria</taxon>
        <taxon>Enterobacterales</taxon>
        <taxon>Erwiniaceae</taxon>
        <taxon>Tatumella</taxon>
    </lineage>
</organism>
<dbReference type="InterPro" id="IPR051446">
    <property type="entry name" value="HTH_trans_reg/aminotransferase"/>
</dbReference>
<evidence type="ECO:0000256" key="3">
    <source>
        <dbReference type="ARBA" id="ARBA00023015"/>
    </source>
</evidence>
<evidence type="ECO:0000256" key="4">
    <source>
        <dbReference type="ARBA" id="ARBA00023125"/>
    </source>
</evidence>
<dbReference type="InterPro" id="IPR015424">
    <property type="entry name" value="PyrdxlP-dep_Trfase"/>
</dbReference>
<dbReference type="Gene3D" id="1.10.10.10">
    <property type="entry name" value="Winged helix-like DNA-binding domain superfamily/Winged helix DNA-binding domain"/>
    <property type="match status" value="1"/>
</dbReference>
<keyword evidence="3" id="KW-0805">Transcription regulation</keyword>
<dbReference type="EMBL" id="CP015579">
    <property type="protein sequence ID" value="ARU94737.1"/>
    <property type="molecule type" value="Genomic_DNA"/>
</dbReference>
<dbReference type="Pfam" id="PF00155">
    <property type="entry name" value="Aminotran_1_2"/>
    <property type="match status" value="1"/>
</dbReference>
<dbReference type="Proteomes" id="UP000195814">
    <property type="component" value="Chromosome"/>
</dbReference>
<dbReference type="CDD" id="cd00609">
    <property type="entry name" value="AAT_like"/>
    <property type="match status" value="1"/>
</dbReference>
<dbReference type="PANTHER" id="PTHR46577:SF1">
    <property type="entry name" value="HTH-TYPE TRANSCRIPTIONAL REGULATORY PROTEIN GABR"/>
    <property type="match status" value="1"/>
</dbReference>
<evidence type="ECO:0000313" key="9">
    <source>
        <dbReference type="Proteomes" id="UP000195729"/>
    </source>
</evidence>
<dbReference type="EMBL" id="CP015581">
    <property type="protein sequence ID" value="ARU98775.1"/>
    <property type="molecule type" value="Genomic_DNA"/>
</dbReference>
<sequence>MQPPSPWLMIFDNLKGRGHRERLCETLRQAIHRGHLSAGQKLPSSRQLAADLSLSRVTTEAAYSQLESEGYLVRYQGKGSFVATSVRTIHRSASDPFTLPALSERGRQIVATGGCQDPRTPAAFAAGSPDLREFPYPVWQKLYDDILRRQDLQLLGYGDPQGLAELRAVIADYLALSRQVNCTAQQVIILSSSQQALQLISMLLIDPRDQVLVEQACYPGARNAFAAAGAELSPLKLDEQGAQVPDIAAKLAYLTVAHQYPLGMSMSPTRRKEWLEWAKQHEAWLIEDDYDGEFHYQDTPLPALQSEDRHQRVIYLGTFSKSLFPSLRLAWMVLPVSLTDSMVRARTLTDGHTPQISQAVTAEFIRRGHFAQHLRLMRKLYGSRRQLLTEQLQQNFGQWLRVIPGDGGLQLTVELLRGQETALTRQASAGGLILPPVSPLFISDQKLQGWILGYSALQRAEILEACQRLKALFV</sequence>
<comment type="similarity">
    <text evidence="1">In the C-terminal section; belongs to the class-I pyridoxal-phosphate-dependent aminotransferase family.</text>
</comment>
<dbReference type="Gene3D" id="3.40.640.10">
    <property type="entry name" value="Type I PLP-dependent aspartate aminotransferase-like (Major domain)"/>
    <property type="match status" value="1"/>
</dbReference>
<keyword evidence="4" id="KW-0238">DNA-binding</keyword>
<evidence type="ECO:0000313" key="10">
    <source>
        <dbReference type="Proteomes" id="UP000195814"/>
    </source>
</evidence>
<protein>
    <submittedName>
        <fullName evidence="7">GntR family transcriptional regulator</fullName>
    </submittedName>
</protein>
<dbReference type="PROSITE" id="PS50949">
    <property type="entry name" value="HTH_GNTR"/>
    <property type="match status" value="1"/>
</dbReference>
<dbReference type="GO" id="GO:0003700">
    <property type="term" value="F:DNA-binding transcription factor activity"/>
    <property type="evidence" value="ECO:0007669"/>
    <property type="project" value="InterPro"/>
</dbReference>
<dbReference type="KEGG" id="tci:A7K98_13815"/>
<dbReference type="AlphaFoldDB" id="A0A1Y0L9X4"/>
<evidence type="ECO:0000259" key="6">
    <source>
        <dbReference type="PROSITE" id="PS50949"/>
    </source>
</evidence>
<dbReference type="InterPro" id="IPR004839">
    <property type="entry name" value="Aminotransferase_I/II_large"/>
</dbReference>
<name>A0A1Y0L9X4_TATCI</name>
<evidence type="ECO:0000256" key="2">
    <source>
        <dbReference type="ARBA" id="ARBA00022898"/>
    </source>
</evidence>
<dbReference type="GO" id="GO:0003677">
    <property type="term" value="F:DNA binding"/>
    <property type="evidence" value="ECO:0007669"/>
    <property type="project" value="UniProtKB-KW"/>
</dbReference>
<gene>
    <name evidence="7" type="ORF">A7K98_13815</name>
    <name evidence="8" type="ORF">A7K99_13800</name>
</gene>
<evidence type="ECO:0000313" key="7">
    <source>
        <dbReference type="EMBL" id="ARU94737.1"/>
    </source>
</evidence>
<dbReference type="InterPro" id="IPR000524">
    <property type="entry name" value="Tscrpt_reg_HTH_GntR"/>
</dbReference>
<dbReference type="RefSeq" id="WP_232461543.1">
    <property type="nucleotide sequence ID" value="NZ_CP015579.1"/>
</dbReference>
<evidence type="ECO:0000256" key="5">
    <source>
        <dbReference type="ARBA" id="ARBA00023163"/>
    </source>
</evidence>
<dbReference type="Pfam" id="PF00392">
    <property type="entry name" value="GntR"/>
    <property type="match status" value="1"/>
</dbReference>
<dbReference type="InterPro" id="IPR036388">
    <property type="entry name" value="WH-like_DNA-bd_sf"/>
</dbReference>
<dbReference type="GO" id="GO:0030170">
    <property type="term" value="F:pyridoxal phosphate binding"/>
    <property type="evidence" value="ECO:0007669"/>
    <property type="project" value="InterPro"/>
</dbReference>
<keyword evidence="9" id="KW-1185">Reference proteome</keyword>
<evidence type="ECO:0000256" key="1">
    <source>
        <dbReference type="ARBA" id="ARBA00005384"/>
    </source>
</evidence>
<dbReference type="CDD" id="cd07377">
    <property type="entry name" value="WHTH_GntR"/>
    <property type="match status" value="1"/>
</dbReference>
<dbReference type="PANTHER" id="PTHR46577">
    <property type="entry name" value="HTH-TYPE TRANSCRIPTIONAL REGULATORY PROTEIN GABR"/>
    <property type="match status" value="1"/>
</dbReference>
<dbReference type="Proteomes" id="UP000195729">
    <property type="component" value="Chromosome"/>
</dbReference>
<dbReference type="PRINTS" id="PR00035">
    <property type="entry name" value="HTHGNTR"/>
</dbReference>
<reference evidence="9 10" key="1">
    <citation type="submission" date="2016-05" db="EMBL/GenBank/DDBJ databases">
        <title>Complete genome sequence of two 2,5-diketo-D-glunonic acid producing strain Tatumella citrea.</title>
        <authorList>
            <person name="Duan C."/>
            <person name="Yang J."/>
            <person name="Yang S."/>
        </authorList>
    </citation>
    <scope>NUCLEOTIDE SEQUENCE [LARGE SCALE GENOMIC DNA]</scope>
    <source>
        <strain evidence="8 9">ATCC 39140</strain>
        <strain evidence="7 10">DSM 13699</strain>
    </source>
</reference>
<dbReference type="SUPFAM" id="SSF46785">
    <property type="entry name" value="Winged helix' DNA-binding domain"/>
    <property type="match status" value="1"/>
</dbReference>
<dbReference type="InterPro" id="IPR015421">
    <property type="entry name" value="PyrdxlP-dep_Trfase_major"/>
</dbReference>
<feature type="domain" description="HTH gntR-type" evidence="6">
    <location>
        <begin position="17"/>
        <end position="85"/>
    </location>
</feature>
<proteinExistence type="inferred from homology"/>
<evidence type="ECO:0000313" key="8">
    <source>
        <dbReference type="EMBL" id="ARU98775.1"/>
    </source>
</evidence>
<dbReference type="SUPFAM" id="SSF53383">
    <property type="entry name" value="PLP-dependent transferases"/>
    <property type="match status" value="1"/>
</dbReference>
<keyword evidence="5" id="KW-0804">Transcription</keyword>
<dbReference type="SMART" id="SM00345">
    <property type="entry name" value="HTH_GNTR"/>
    <property type="match status" value="1"/>
</dbReference>
<keyword evidence="2" id="KW-0663">Pyridoxal phosphate</keyword>
<dbReference type="InterPro" id="IPR036390">
    <property type="entry name" value="WH_DNA-bd_sf"/>
</dbReference>